<sequence length="374" mass="40903">MVLNAIDIASPYQDDINIAATGADIVIIKVTEGTSVVNPYWKTWADQTLAQGKCLGLYHWATEADTTAQVNAFFNAIGSYKDKAVLFVDYEDYTSENGPKPIKHSGTRIAREILEKGSAKAGKPLGLYIALSTENSQDWSFAAKKYPLWVAQYNVSAPTYGFQNPDMIGSTKYWDTITLHQWTGNGHISGHSGKIDISVFYGDKATWNKLIATTNNSSLTEVDEEMAWHPEVKWNQLGMFRINREGGINLYTSSELAFVTKENGADAVRKYGDFIIWQAKGGAVKLGTNTQWASQADGLTKINPLAVNDNAHAKCKIVADDAYTQNEPKAGAAGIKHLPKGSTWTVFGRQDKYLIVGGGSDGKYVDGDKAVIVL</sequence>
<evidence type="ECO:0000313" key="5">
    <source>
        <dbReference type="Proteomes" id="UP000327236"/>
    </source>
</evidence>
<dbReference type="OrthoDB" id="2279260at2"/>
<dbReference type="RefSeq" id="WP_006588837.1">
    <property type="nucleotide sequence ID" value="NZ_JAKHNV010000006.1"/>
</dbReference>
<evidence type="ECO:0000256" key="3">
    <source>
        <dbReference type="ARBA" id="ARBA00023295"/>
    </source>
</evidence>
<dbReference type="GO" id="GO:0003796">
    <property type="term" value="F:lysozyme activity"/>
    <property type="evidence" value="ECO:0007669"/>
    <property type="project" value="InterPro"/>
</dbReference>
<comment type="similarity">
    <text evidence="1">Belongs to the glycosyl hydrolase 25 family.</text>
</comment>
<dbReference type="InterPro" id="IPR002053">
    <property type="entry name" value="Glyco_hydro_25"/>
</dbReference>
<gene>
    <name evidence="4" type="ORF">F6H94_04055</name>
</gene>
<comment type="caution">
    <text evidence="4">The sequence shown here is derived from an EMBL/GenBank/DDBJ whole genome shotgun (WGS) entry which is preliminary data.</text>
</comment>
<dbReference type="Pfam" id="PF01183">
    <property type="entry name" value="Glyco_hydro_25"/>
    <property type="match status" value="1"/>
</dbReference>
<dbReference type="SUPFAM" id="SSF51445">
    <property type="entry name" value="(Trans)glycosidases"/>
    <property type="match status" value="1"/>
</dbReference>
<evidence type="ECO:0000256" key="1">
    <source>
        <dbReference type="ARBA" id="ARBA00010646"/>
    </source>
</evidence>
<keyword evidence="2 4" id="KW-0378">Hydrolase</keyword>
<dbReference type="SMART" id="SM00641">
    <property type="entry name" value="Glyco_25"/>
    <property type="match status" value="1"/>
</dbReference>
<protein>
    <submittedName>
        <fullName evidence="4">Glycosyl hydrolase family 25</fullName>
    </submittedName>
</protein>
<organism evidence="4 5">
    <name type="scientific">Lactobacillus jensenii</name>
    <dbReference type="NCBI Taxonomy" id="109790"/>
    <lineage>
        <taxon>Bacteria</taxon>
        <taxon>Bacillati</taxon>
        <taxon>Bacillota</taxon>
        <taxon>Bacilli</taxon>
        <taxon>Lactobacillales</taxon>
        <taxon>Lactobacillaceae</taxon>
        <taxon>Lactobacillus</taxon>
    </lineage>
</organism>
<dbReference type="InterPro" id="IPR018077">
    <property type="entry name" value="Glyco_hydro_fam25_subgr"/>
</dbReference>
<dbReference type="PANTHER" id="PTHR34135:SF2">
    <property type="entry name" value="LYSOZYME"/>
    <property type="match status" value="1"/>
</dbReference>
<evidence type="ECO:0000256" key="2">
    <source>
        <dbReference type="ARBA" id="ARBA00022801"/>
    </source>
</evidence>
<keyword evidence="3" id="KW-0326">Glycosidase</keyword>
<dbReference type="PANTHER" id="PTHR34135">
    <property type="entry name" value="LYSOZYME"/>
    <property type="match status" value="1"/>
</dbReference>
<dbReference type="AlphaFoldDB" id="A0A5N1ICX8"/>
<name>A0A5N1ICX8_LACJE</name>
<proteinExistence type="inferred from homology"/>
<dbReference type="PROSITE" id="PS51904">
    <property type="entry name" value="GLYCOSYL_HYDROL_F25_2"/>
    <property type="match status" value="1"/>
</dbReference>
<evidence type="ECO:0000313" key="4">
    <source>
        <dbReference type="EMBL" id="KAA9322936.1"/>
    </source>
</evidence>
<reference evidence="4 5" key="1">
    <citation type="submission" date="2019-09" db="EMBL/GenBank/DDBJ databases">
        <title>Draft genome sequence assemblies of isolates from the urinary tract.</title>
        <authorList>
            <person name="Mores C.R."/>
            <person name="Putonti C."/>
            <person name="Wolfe A.J."/>
        </authorList>
    </citation>
    <scope>NUCLEOTIDE SEQUENCE [LARGE SCALE GENOMIC DNA]</scope>
    <source>
        <strain evidence="4 5">UMB246</strain>
    </source>
</reference>
<dbReference type="GO" id="GO:0016052">
    <property type="term" value="P:carbohydrate catabolic process"/>
    <property type="evidence" value="ECO:0007669"/>
    <property type="project" value="TreeGrafter"/>
</dbReference>
<dbReference type="InterPro" id="IPR017853">
    <property type="entry name" value="GH"/>
</dbReference>
<dbReference type="Proteomes" id="UP000327236">
    <property type="component" value="Unassembled WGS sequence"/>
</dbReference>
<dbReference type="Gene3D" id="3.20.20.80">
    <property type="entry name" value="Glycosidases"/>
    <property type="match status" value="1"/>
</dbReference>
<dbReference type="GO" id="GO:0009253">
    <property type="term" value="P:peptidoglycan catabolic process"/>
    <property type="evidence" value="ECO:0007669"/>
    <property type="project" value="InterPro"/>
</dbReference>
<dbReference type="GO" id="GO:0016998">
    <property type="term" value="P:cell wall macromolecule catabolic process"/>
    <property type="evidence" value="ECO:0007669"/>
    <property type="project" value="InterPro"/>
</dbReference>
<dbReference type="EMBL" id="VYWW01000013">
    <property type="protein sequence ID" value="KAA9322936.1"/>
    <property type="molecule type" value="Genomic_DNA"/>
</dbReference>
<accession>A0A5N1ICX8</accession>